<reference evidence="6" key="2">
    <citation type="submission" date="2024-04" db="EMBL/GenBank/DDBJ databases">
        <authorList>
            <person name="Chen Y."/>
            <person name="Shah S."/>
            <person name="Dougan E. K."/>
            <person name="Thang M."/>
            <person name="Chan C."/>
        </authorList>
    </citation>
    <scope>NUCLEOTIDE SEQUENCE [LARGE SCALE GENOMIC DNA]</scope>
</reference>
<dbReference type="EMBL" id="CAMXCT020001007">
    <property type="protein sequence ID" value="CAL1139043.1"/>
    <property type="molecule type" value="Genomic_DNA"/>
</dbReference>
<sequence>MADTASSALPGTAVLVTGAARGIGMAIAEYLAKCGAKVVVTDVKANAEGIKTLTGHSELIVAAPLGDLTDDEFRKTLIQEGVKLAGSEGLRGLVNNAGVGLFTDLLEGTDPAEVQRCFDVNVAAPLRLAQIWAQGRVQHKLGGAVVNVSSQSSSVVIPAHTSYSVSKAAIDQVTRHLAVELGPHQIRSNAVKPTVVRTEMGRTAWPEGAPETKAMQLKIPLRRFAEPCEIASVVAFLLDDARSGMVNGACVPVDGGFLCCG</sequence>
<name>A0A9P1FRF8_9DINO</name>
<evidence type="ECO:0000259" key="4">
    <source>
        <dbReference type="SMART" id="SM00822"/>
    </source>
</evidence>
<organism evidence="5">
    <name type="scientific">Cladocopium goreaui</name>
    <dbReference type="NCBI Taxonomy" id="2562237"/>
    <lineage>
        <taxon>Eukaryota</taxon>
        <taxon>Sar</taxon>
        <taxon>Alveolata</taxon>
        <taxon>Dinophyceae</taxon>
        <taxon>Suessiales</taxon>
        <taxon>Symbiodiniaceae</taxon>
        <taxon>Cladocopium</taxon>
    </lineage>
</organism>
<comment type="similarity">
    <text evidence="1">Belongs to the short-chain dehydrogenases/reductases (SDR) family.</text>
</comment>
<dbReference type="EMBL" id="CAMXCT010001007">
    <property type="protein sequence ID" value="CAI3985668.1"/>
    <property type="molecule type" value="Genomic_DNA"/>
</dbReference>
<dbReference type="Gene3D" id="3.40.50.720">
    <property type="entry name" value="NAD(P)-binding Rossmann-like Domain"/>
    <property type="match status" value="1"/>
</dbReference>
<dbReference type="FunFam" id="3.40.50.720:FF:000084">
    <property type="entry name" value="Short-chain dehydrogenase reductase"/>
    <property type="match status" value="1"/>
</dbReference>
<comment type="subunit">
    <text evidence="2">Homotetramer.</text>
</comment>
<dbReference type="PANTHER" id="PTHR44252">
    <property type="entry name" value="D-ERYTHRULOSE REDUCTASE"/>
    <property type="match status" value="1"/>
</dbReference>
<proteinExistence type="inferred from homology"/>
<dbReference type="PANTHER" id="PTHR44252:SF3">
    <property type="entry name" value="D-ERYTHRULOSE REDUCTASE-RELATED"/>
    <property type="match status" value="1"/>
</dbReference>
<evidence type="ECO:0000256" key="3">
    <source>
        <dbReference type="ARBA" id="ARBA00022857"/>
    </source>
</evidence>
<dbReference type="GO" id="GO:0050038">
    <property type="term" value="F:L-xylulose reductase (NADPH) activity"/>
    <property type="evidence" value="ECO:0007669"/>
    <property type="project" value="TreeGrafter"/>
</dbReference>
<dbReference type="InterPro" id="IPR020904">
    <property type="entry name" value="Sc_DH/Rdtase_CS"/>
</dbReference>
<evidence type="ECO:0000256" key="1">
    <source>
        <dbReference type="ARBA" id="ARBA00006484"/>
    </source>
</evidence>
<evidence type="ECO:0000313" key="6">
    <source>
        <dbReference type="EMBL" id="CAL1139043.1"/>
    </source>
</evidence>
<evidence type="ECO:0000256" key="2">
    <source>
        <dbReference type="ARBA" id="ARBA00011881"/>
    </source>
</evidence>
<keyword evidence="7" id="KW-1185">Reference proteome</keyword>
<dbReference type="AlphaFoldDB" id="A0A9P1FRF8"/>
<dbReference type="GO" id="GO:0004090">
    <property type="term" value="F:carbonyl reductase (NADPH) activity"/>
    <property type="evidence" value="ECO:0007669"/>
    <property type="project" value="TreeGrafter"/>
</dbReference>
<dbReference type="EMBL" id="CAMXCT030001007">
    <property type="protein sequence ID" value="CAL4772980.1"/>
    <property type="molecule type" value="Genomic_DNA"/>
</dbReference>
<dbReference type="Proteomes" id="UP001152797">
    <property type="component" value="Unassembled WGS sequence"/>
</dbReference>
<reference evidence="5" key="1">
    <citation type="submission" date="2022-10" db="EMBL/GenBank/DDBJ databases">
        <authorList>
            <person name="Chen Y."/>
            <person name="Dougan E. K."/>
            <person name="Chan C."/>
            <person name="Rhodes N."/>
            <person name="Thang M."/>
        </authorList>
    </citation>
    <scope>NUCLEOTIDE SEQUENCE</scope>
</reference>
<gene>
    <name evidence="5" type="ORF">C1SCF055_LOCUS13093</name>
</gene>
<feature type="domain" description="Ketoreductase" evidence="4">
    <location>
        <begin position="12"/>
        <end position="189"/>
    </location>
</feature>
<dbReference type="PRINTS" id="PR00080">
    <property type="entry name" value="SDRFAMILY"/>
</dbReference>
<dbReference type="Pfam" id="PF13561">
    <property type="entry name" value="adh_short_C2"/>
    <property type="match status" value="1"/>
</dbReference>
<keyword evidence="3" id="KW-0521">NADP</keyword>
<protein>
    <recommendedName>
        <fullName evidence="4">Ketoreductase domain-containing protein</fullName>
    </recommendedName>
</protein>
<dbReference type="PROSITE" id="PS00061">
    <property type="entry name" value="ADH_SHORT"/>
    <property type="match status" value="1"/>
</dbReference>
<dbReference type="SMART" id="SM00822">
    <property type="entry name" value="PKS_KR"/>
    <property type="match status" value="1"/>
</dbReference>
<dbReference type="OrthoDB" id="1393670at2759"/>
<dbReference type="GO" id="GO:0006006">
    <property type="term" value="P:glucose metabolic process"/>
    <property type="evidence" value="ECO:0007669"/>
    <property type="project" value="TreeGrafter"/>
</dbReference>
<dbReference type="PRINTS" id="PR00081">
    <property type="entry name" value="GDHRDH"/>
</dbReference>
<dbReference type="GO" id="GO:0005997">
    <property type="term" value="P:xylulose metabolic process"/>
    <property type="evidence" value="ECO:0007669"/>
    <property type="project" value="TreeGrafter"/>
</dbReference>
<dbReference type="SUPFAM" id="SSF51735">
    <property type="entry name" value="NAD(P)-binding Rossmann-fold domains"/>
    <property type="match status" value="1"/>
</dbReference>
<accession>A0A9P1FRF8</accession>
<dbReference type="InterPro" id="IPR057326">
    <property type="entry name" value="KR_dom"/>
</dbReference>
<comment type="caution">
    <text evidence="5">The sequence shown here is derived from an EMBL/GenBank/DDBJ whole genome shotgun (WGS) entry which is preliminary data.</text>
</comment>
<dbReference type="InterPro" id="IPR036291">
    <property type="entry name" value="NAD(P)-bd_dom_sf"/>
</dbReference>
<dbReference type="InterPro" id="IPR002347">
    <property type="entry name" value="SDR_fam"/>
</dbReference>
<evidence type="ECO:0000313" key="5">
    <source>
        <dbReference type="EMBL" id="CAI3985668.1"/>
    </source>
</evidence>
<evidence type="ECO:0000313" key="7">
    <source>
        <dbReference type="Proteomes" id="UP001152797"/>
    </source>
</evidence>
<dbReference type="InterPro" id="IPR051737">
    <property type="entry name" value="L-xylulose/Carbonyl_redctase"/>
</dbReference>